<organism evidence="1 2">
    <name type="scientific">Orbilia oligospora</name>
    <name type="common">Nematode-trapping fungus</name>
    <name type="synonym">Arthrobotrys oligospora</name>
    <dbReference type="NCBI Taxonomy" id="2813651"/>
    <lineage>
        <taxon>Eukaryota</taxon>
        <taxon>Fungi</taxon>
        <taxon>Dikarya</taxon>
        <taxon>Ascomycota</taxon>
        <taxon>Pezizomycotina</taxon>
        <taxon>Orbiliomycetes</taxon>
        <taxon>Orbiliales</taxon>
        <taxon>Orbiliaceae</taxon>
        <taxon>Orbilia</taxon>
    </lineage>
</organism>
<dbReference type="EMBL" id="WIWT01000057">
    <property type="protein sequence ID" value="KAF3206584.1"/>
    <property type="molecule type" value="Genomic_DNA"/>
</dbReference>
<sequence>MPCSAYSPWLPVPLGLRLRKDEVWYRELMYKHLQRGPELLERRWKEFHTPRLDPPGQAVIERIRSTGAKLRAKDH</sequence>
<evidence type="ECO:0000313" key="2">
    <source>
        <dbReference type="Proteomes" id="UP000614610"/>
    </source>
</evidence>
<accession>A0A8H8V4C2</accession>
<dbReference type="OrthoDB" id="5389641at2759"/>
<proteinExistence type="predicted"/>
<gene>
    <name evidence="1" type="ORF">TWF679_008628</name>
</gene>
<comment type="caution">
    <text evidence="1">The sequence shown here is derived from an EMBL/GenBank/DDBJ whole genome shotgun (WGS) entry which is preliminary data.</text>
</comment>
<evidence type="ECO:0000313" key="1">
    <source>
        <dbReference type="EMBL" id="KAF3206584.1"/>
    </source>
</evidence>
<protein>
    <submittedName>
        <fullName evidence="1">Uncharacterized protein</fullName>
    </submittedName>
</protein>
<dbReference type="Proteomes" id="UP000614610">
    <property type="component" value="Unassembled WGS sequence"/>
</dbReference>
<dbReference type="AlphaFoldDB" id="A0A8H8V4C2"/>
<reference evidence="1" key="1">
    <citation type="submission" date="2019-06" db="EMBL/GenBank/DDBJ databases">
        <authorList>
            <person name="Palmer J.M."/>
        </authorList>
    </citation>
    <scope>NUCLEOTIDE SEQUENCE</scope>
    <source>
        <strain evidence="1">TWF679</strain>
    </source>
</reference>
<name>A0A8H8V4C2_ORBOL</name>